<dbReference type="InterPro" id="IPR036179">
    <property type="entry name" value="Ig-like_dom_sf"/>
</dbReference>
<dbReference type="Pfam" id="PF13927">
    <property type="entry name" value="Ig_3"/>
    <property type="match status" value="1"/>
</dbReference>
<dbReference type="EMBL" id="HACA01000337">
    <property type="protein sequence ID" value="CDW17698.1"/>
    <property type="molecule type" value="Transcribed_RNA"/>
</dbReference>
<protein>
    <submittedName>
        <fullName evidence="2">Protein turtle homolog Alike [Megachile rotundata]</fullName>
    </submittedName>
</protein>
<feature type="non-terminal residue" evidence="2">
    <location>
        <position position="1"/>
    </location>
</feature>
<dbReference type="PANTHER" id="PTHR23278">
    <property type="entry name" value="SIDESTEP PROTEIN"/>
    <property type="match status" value="1"/>
</dbReference>
<dbReference type="OrthoDB" id="10006996at2759"/>
<sequence>PNPVVIFDETGTRRTSFVGPYREGATMTLICDAFGGIPPPSLTWSRDGQLIDNSYQILSNGTVRNEVSFRNLDRSFLHDEFSCIASNTNLTRPIVSIVHLDMNC</sequence>
<name>A0A0K2SVB8_LEPSM</name>
<dbReference type="Gene3D" id="2.60.40.10">
    <property type="entry name" value="Immunoglobulins"/>
    <property type="match status" value="1"/>
</dbReference>
<evidence type="ECO:0000313" key="2">
    <source>
        <dbReference type="EMBL" id="CDW17698.1"/>
    </source>
</evidence>
<dbReference type="SUPFAM" id="SSF48726">
    <property type="entry name" value="Immunoglobulin"/>
    <property type="match status" value="1"/>
</dbReference>
<organism evidence="2">
    <name type="scientific">Lepeophtheirus salmonis</name>
    <name type="common">Salmon louse</name>
    <name type="synonym">Caligus salmonis</name>
    <dbReference type="NCBI Taxonomy" id="72036"/>
    <lineage>
        <taxon>Eukaryota</taxon>
        <taxon>Metazoa</taxon>
        <taxon>Ecdysozoa</taxon>
        <taxon>Arthropoda</taxon>
        <taxon>Crustacea</taxon>
        <taxon>Multicrustacea</taxon>
        <taxon>Hexanauplia</taxon>
        <taxon>Copepoda</taxon>
        <taxon>Siphonostomatoida</taxon>
        <taxon>Caligidae</taxon>
        <taxon>Lepeophtheirus</taxon>
    </lineage>
</organism>
<reference evidence="2" key="1">
    <citation type="submission" date="2014-05" db="EMBL/GenBank/DDBJ databases">
        <authorList>
            <person name="Chronopoulou M."/>
        </authorList>
    </citation>
    <scope>NUCLEOTIDE SEQUENCE</scope>
    <source>
        <tissue evidence="2">Whole organism</tissue>
    </source>
</reference>
<dbReference type="InterPro" id="IPR007110">
    <property type="entry name" value="Ig-like_dom"/>
</dbReference>
<dbReference type="PROSITE" id="PS50835">
    <property type="entry name" value="IG_LIKE"/>
    <property type="match status" value="1"/>
</dbReference>
<dbReference type="AlphaFoldDB" id="A0A0K2SVB8"/>
<dbReference type="PANTHER" id="PTHR23278:SF19">
    <property type="entry name" value="OBSCURIN"/>
    <property type="match status" value="1"/>
</dbReference>
<proteinExistence type="predicted"/>
<feature type="non-terminal residue" evidence="2">
    <location>
        <position position="104"/>
    </location>
</feature>
<evidence type="ECO:0000259" key="1">
    <source>
        <dbReference type="PROSITE" id="PS50835"/>
    </source>
</evidence>
<accession>A0A0K2SVB8</accession>
<dbReference type="InterPro" id="IPR013783">
    <property type="entry name" value="Ig-like_fold"/>
</dbReference>
<feature type="domain" description="Ig-like" evidence="1">
    <location>
        <begin position="3"/>
        <end position="95"/>
    </location>
</feature>